<dbReference type="Proteomes" id="UP000662466">
    <property type="component" value="Unassembled WGS sequence"/>
</dbReference>
<comment type="caution">
    <text evidence="1">The sequence shown here is derived from an EMBL/GenBank/DDBJ whole genome shotgun (WGS) entry which is preliminary data.</text>
</comment>
<name>A0A8H6V3Z6_9EURO</name>
<gene>
    <name evidence="1" type="ORF">CNMCM6106_008768</name>
</gene>
<organism evidence="1 2">
    <name type="scientific">Aspergillus hiratsukae</name>
    <dbReference type="NCBI Taxonomy" id="1194566"/>
    <lineage>
        <taxon>Eukaryota</taxon>
        <taxon>Fungi</taxon>
        <taxon>Dikarya</taxon>
        <taxon>Ascomycota</taxon>
        <taxon>Pezizomycotina</taxon>
        <taxon>Eurotiomycetes</taxon>
        <taxon>Eurotiomycetidae</taxon>
        <taxon>Eurotiales</taxon>
        <taxon>Aspergillaceae</taxon>
        <taxon>Aspergillus</taxon>
        <taxon>Aspergillus subgen. Fumigati</taxon>
    </lineage>
</organism>
<dbReference type="EMBL" id="JACBAF010001536">
    <property type="protein sequence ID" value="KAF7174449.1"/>
    <property type="molecule type" value="Genomic_DNA"/>
</dbReference>
<proteinExistence type="predicted"/>
<accession>A0A8H6V3Z6</accession>
<reference evidence="1" key="1">
    <citation type="submission" date="2020-06" db="EMBL/GenBank/DDBJ databases">
        <title>Draft genome sequences of strains closely related to Aspergillus parafelis and Aspergillus hiratsukae.</title>
        <authorList>
            <person name="Dos Santos R.A.C."/>
            <person name="Rivero-Menendez O."/>
            <person name="Steenwyk J.L."/>
            <person name="Mead M.E."/>
            <person name="Goldman G.H."/>
            <person name="Alastruey-Izquierdo A."/>
            <person name="Rokas A."/>
        </authorList>
    </citation>
    <scope>NUCLEOTIDE SEQUENCE</scope>
    <source>
        <strain evidence="1">CNM-CM6106</strain>
    </source>
</reference>
<dbReference type="AlphaFoldDB" id="A0A8H6V3Z6"/>
<evidence type="ECO:0000313" key="1">
    <source>
        <dbReference type="EMBL" id="KAF7174449.1"/>
    </source>
</evidence>
<protein>
    <submittedName>
        <fullName evidence="1">Uncharacterized protein</fullName>
    </submittedName>
</protein>
<sequence length="96" mass="10653">MITLHRPAELTAGFLPPATASRESAARLRKSLVISHAVKTRFFVLYLQDDILQPVQHRYACPQDSAWPPAHIWETMSAAAPRQLATTDTKGQDQAS</sequence>
<evidence type="ECO:0000313" key="2">
    <source>
        <dbReference type="Proteomes" id="UP000662466"/>
    </source>
</evidence>